<dbReference type="PROSITE" id="PS50943">
    <property type="entry name" value="HTH_CROC1"/>
    <property type="match status" value="1"/>
</dbReference>
<name>A0ABT3Y922_9FLAO</name>
<dbReference type="InterPro" id="IPR001387">
    <property type="entry name" value="Cro/C1-type_HTH"/>
</dbReference>
<dbReference type="Gene3D" id="1.10.260.40">
    <property type="entry name" value="lambda repressor-like DNA-binding domains"/>
    <property type="match status" value="1"/>
</dbReference>
<dbReference type="RefSeq" id="WP_267283103.1">
    <property type="nucleotide sequence ID" value="NZ_JAOVZV010000033.1"/>
</dbReference>
<evidence type="ECO:0000313" key="4">
    <source>
        <dbReference type="Proteomes" id="UP001070176"/>
    </source>
</evidence>
<feature type="domain" description="HTH cro/C1-type" evidence="2">
    <location>
        <begin position="6"/>
        <end position="60"/>
    </location>
</feature>
<dbReference type="EMBL" id="JAOVZV010000033">
    <property type="protein sequence ID" value="MCX8534674.1"/>
    <property type="molecule type" value="Genomic_DNA"/>
</dbReference>
<dbReference type="SMART" id="SM00530">
    <property type="entry name" value="HTH_XRE"/>
    <property type="match status" value="1"/>
</dbReference>
<dbReference type="Proteomes" id="UP001070176">
    <property type="component" value="Unassembled WGS sequence"/>
</dbReference>
<evidence type="ECO:0000259" key="2">
    <source>
        <dbReference type="PROSITE" id="PS50943"/>
    </source>
</evidence>
<evidence type="ECO:0000313" key="3">
    <source>
        <dbReference type="EMBL" id="MCX8534674.1"/>
    </source>
</evidence>
<accession>A0ABT3Y922</accession>
<reference evidence="3" key="1">
    <citation type="submission" date="2022-10" db="EMBL/GenBank/DDBJ databases">
        <title>Chryseobacterium sp. nov., a novel bacterial species.</title>
        <authorList>
            <person name="Cao Y."/>
        </authorList>
    </citation>
    <scope>NUCLEOTIDE SEQUENCE</scope>
    <source>
        <strain evidence="3">KC 927</strain>
    </source>
</reference>
<dbReference type="SUPFAM" id="SSF47413">
    <property type="entry name" value="lambda repressor-like DNA-binding domains"/>
    <property type="match status" value="1"/>
</dbReference>
<dbReference type="InterPro" id="IPR010982">
    <property type="entry name" value="Lambda_DNA-bd_dom_sf"/>
</dbReference>
<comment type="caution">
    <text evidence="3">The sequence shown here is derived from an EMBL/GenBank/DDBJ whole genome shotgun (WGS) entry which is preliminary data.</text>
</comment>
<sequence length="132" mass="15710">MVKENLIRVRKQKKFSQQDVAEHLDISQTHYQRKEKGEVGITDKEWERIAKLLDIDVEEIKEGSEMGNVMQNFDNSYGNYLGDNNNNTYCNIPEFLLETQKDYINLLKEENERLKKENRDLQEENNLLKSQK</sequence>
<feature type="coiled-coil region" evidence="1">
    <location>
        <begin position="97"/>
        <end position="131"/>
    </location>
</feature>
<gene>
    <name evidence="3" type="ORF">OEA66_20180</name>
</gene>
<protein>
    <submittedName>
        <fullName evidence="3">Helix-turn-helix domain-containing protein</fullName>
    </submittedName>
</protein>
<proteinExistence type="predicted"/>
<evidence type="ECO:0000256" key="1">
    <source>
        <dbReference type="SAM" id="Coils"/>
    </source>
</evidence>
<dbReference type="CDD" id="cd00093">
    <property type="entry name" value="HTH_XRE"/>
    <property type="match status" value="1"/>
</dbReference>
<keyword evidence="4" id="KW-1185">Reference proteome</keyword>
<organism evidence="3 4">
    <name type="scientific">Chryseobacterium luquanense</name>
    <dbReference type="NCBI Taxonomy" id="2983766"/>
    <lineage>
        <taxon>Bacteria</taxon>
        <taxon>Pseudomonadati</taxon>
        <taxon>Bacteroidota</taxon>
        <taxon>Flavobacteriia</taxon>
        <taxon>Flavobacteriales</taxon>
        <taxon>Weeksellaceae</taxon>
        <taxon>Chryseobacterium group</taxon>
        <taxon>Chryseobacterium</taxon>
    </lineage>
</organism>
<keyword evidence="1" id="KW-0175">Coiled coil</keyword>
<dbReference type="Pfam" id="PF01381">
    <property type="entry name" value="HTH_3"/>
    <property type="match status" value="1"/>
</dbReference>